<evidence type="ECO:0000256" key="8">
    <source>
        <dbReference type="ARBA" id="ARBA00022824"/>
    </source>
</evidence>
<evidence type="ECO:0000256" key="9">
    <source>
        <dbReference type="ARBA" id="ARBA00022842"/>
    </source>
</evidence>
<dbReference type="EMBL" id="OV170234">
    <property type="protein sequence ID" value="CAH0720129.1"/>
    <property type="molecule type" value="Genomic_DNA"/>
</dbReference>
<evidence type="ECO:0000256" key="7">
    <source>
        <dbReference type="ARBA" id="ARBA00022692"/>
    </source>
</evidence>
<protein>
    <recommendedName>
        <fullName evidence="5">ditrans,polycis-polyprenyl diphosphate synthase [(2E,6E)-farnesyldiphosphate specific]</fullName>
        <ecNumber evidence="5">2.5.1.87</ecNumber>
    </recommendedName>
</protein>
<keyword evidence="6" id="KW-0808">Transferase</keyword>
<feature type="transmembrane region" description="Helical" evidence="13">
    <location>
        <begin position="79"/>
        <end position="96"/>
    </location>
</feature>
<dbReference type="GO" id="GO:1904423">
    <property type="term" value="C:dehydrodolichyl diphosphate synthase complex"/>
    <property type="evidence" value="ECO:0007669"/>
    <property type="project" value="InterPro"/>
</dbReference>
<dbReference type="Gene3D" id="3.40.1180.10">
    <property type="entry name" value="Decaprenyl diphosphate synthase-like"/>
    <property type="match status" value="1"/>
</dbReference>
<organism evidence="14 15">
    <name type="scientific">Brenthis ino</name>
    <name type="common">lesser marbled fritillary</name>
    <dbReference type="NCBI Taxonomy" id="405034"/>
    <lineage>
        <taxon>Eukaryota</taxon>
        <taxon>Metazoa</taxon>
        <taxon>Ecdysozoa</taxon>
        <taxon>Arthropoda</taxon>
        <taxon>Hexapoda</taxon>
        <taxon>Insecta</taxon>
        <taxon>Pterygota</taxon>
        <taxon>Neoptera</taxon>
        <taxon>Endopterygota</taxon>
        <taxon>Lepidoptera</taxon>
        <taxon>Glossata</taxon>
        <taxon>Ditrysia</taxon>
        <taxon>Papilionoidea</taxon>
        <taxon>Nymphalidae</taxon>
        <taxon>Heliconiinae</taxon>
        <taxon>Argynnini</taxon>
        <taxon>Brenthis</taxon>
    </lineage>
</organism>
<evidence type="ECO:0000313" key="14">
    <source>
        <dbReference type="EMBL" id="CAH0720129.1"/>
    </source>
</evidence>
<dbReference type="InterPro" id="IPR038887">
    <property type="entry name" value="Nus1/NgBR"/>
</dbReference>
<dbReference type="UniPathway" id="UPA00378"/>
<dbReference type="PANTHER" id="PTHR21528">
    <property type="entry name" value="DEHYDRODOLICHYL DIPHOSPHATE SYNTHASE COMPLEX SUBUNIT NUS1"/>
    <property type="match status" value="1"/>
</dbReference>
<keyword evidence="10 13" id="KW-1133">Transmembrane helix</keyword>
<keyword evidence="11 13" id="KW-0472">Membrane</keyword>
<keyword evidence="8" id="KW-0256">Endoplasmic reticulum</keyword>
<dbReference type="PANTHER" id="PTHR21528:SF0">
    <property type="entry name" value="DEHYDRODOLICHYL DIPHOSPHATE SYNTHASE COMPLEX SUBUNIT NUS1"/>
    <property type="match status" value="1"/>
</dbReference>
<keyword evidence="9" id="KW-0460">Magnesium</keyword>
<accession>A0A8J9Y5X9</accession>
<dbReference type="GO" id="GO:0005789">
    <property type="term" value="C:endoplasmic reticulum membrane"/>
    <property type="evidence" value="ECO:0007669"/>
    <property type="project" value="UniProtKB-SubCell"/>
</dbReference>
<keyword evidence="7 13" id="KW-0812">Transmembrane</keyword>
<evidence type="ECO:0000256" key="5">
    <source>
        <dbReference type="ARBA" id="ARBA00012596"/>
    </source>
</evidence>
<keyword evidence="15" id="KW-1185">Reference proteome</keyword>
<dbReference type="InterPro" id="IPR036424">
    <property type="entry name" value="UPP_synth-like_sf"/>
</dbReference>
<comment type="similarity">
    <text evidence="4">Belongs to the UPP synthase family.</text>
</comment>
<evidence type="ECO:0000256" key="1">
    <source>
        <dbReference type="ARBA" id="ARBA00001946"/>
    </source>
</evidence>
<evidence type="ECO:0000256" key="11">
    <source>
        <dbReference type="ARBA" id="ARBA00023136"/>
    </source>
</evidence>
<dbReference type="AlphaFoldDB" id="A0A8J9Y5X9"/>
<dbReference type="OrthoDB" id="19639at2759"/>
<evidence type="ECO:0000256" key="13">
    <source>
        <dbReference type="SAM" id="Phobius"/>
    </source>
</evidence>
<feature type="non-terminal residue" evidence="14">
    <location>
        <position position="254"/>
    </location>
</feature>
<gene>
    <name evidence="14" type="ORF">BINO364_LOCUS6395</name>
</gene>
<feature type="transmembrane region" description="Helical" evidence="13">
    <location>
        <begin position="9"/>
        <end position="28"/>
    </location>
</feature>
<evidence type="ECO:0000256" key="10">
    <source>
        <dbReference type="ARBA" id="ARBA00022989"/>
    </source>
</evidence>
<dbReference type="GO" id="GO:0045547">
    <property type="term" value="F:ditrans,polycis-polyprenyl diphosphate synthase [(2E,6E)-farnesyl diphosphate specific] activity"/>
    <property type="evidence" value="ECO:0007669"/>
    <property type="project" value="UniProtKB-EC"/>
</dbReference>
<comment type="cofactor">
    <cofactor evidence="1">
        <name>Mg(2+)</name>
        <dbReference type="ChEBI" id="CHEBI:18420"/>
    </cofactor>
</comment>
<evidence type="ECO:0000256" key="6">
    <source>
        <dbReference type="ARBA" id="ARBA00022679"/>
    </source>
</evidence>
<comment type="catalytic activity">
    <reaction evidence="12">
        <text>n isopentenyl diphosphate + (2E,6E)-farnesyl diphosphate = a di-trans,poly-cis-polyprenyl diphosphate + n diphosphate</text>
        <dbReference type="Rhea" id="RHEA:53008"/>
        <dbReference type="Rhea" id="RHEA-COMP:19494"/>
        <dbReference type="ChEBI" id="CHEBI:33019"/>
        <dbReference type="ChEBI" id="CHEBI:128769"/>
        <dbReference type="ChEBI" id="CHEBI:136960"/>
        <dbReference type="ChEBI" id="CHEBI:175763"/>
        <dbReference type="EC" id="2.5.1.87"/>
    </reaction>
</comment>
<name>A0A8J9Y5X9_9NEOP</name>
<evidence type="ECO:0000256" key="4">
    <source>
        <dbReference type="ARBA" id="ARBA00005432"/>
    </source>
</evidence>
<evidence type="ECO:0000256" key="3">
    <source>
        <dbReference type="ARBA" id="ARBA00004922"/>
    </source>
</evidence>
<evidence type="ECO:0000256" key="12">
    <source>
        <dbReference type="ARBA" id="ARBA00047353"/>
    </source>
</evidence>
<dbReference type="Proteomes" id="UP000838878">
    <property type="component" value="Chromosome 14"/>
</dbReference>
<sequence>MLTKPIRQFLFILVHLVVTILVAVQNAYRRYSVKKSNLPKEQVTKRDILTLLENVSNMKNKLKHLVVLADSNVHTMNDLAQLVIWSLVIGVPYISFHDITGNLKKREEELFLEIEKNKKGIPGCIKWANKPDLNGYTNGIQSNTIFVNIFSSNDGRPRISECIKLIAKGELKCEKNSEEFTVQEFGDTLQQINPAVPDPDLVLYTGTLCCTFGFLPWQIRLTEFVQLSVDSNLNINNYLGALYKYNKCDQRFGK</sequence>
<dbReference type="SUPFAM" id="SSF64005">
    <property type="entry name" value="Undecaprenyl diphosphate synthase"/>
    <property type="match status" value="1"/>
</dbReference>
<comment type="subcellular location">
    <subcellularLocation>
        <location evidence="2">Endoplasmic reticulum membrane</location>
    </subcellularLocation>
</comment>
<proteinExistence type="inferred from homology"/>
<comment type="pathway">
    <text evidence="3">Protein modification; protein glycosylation.</text>
</comment>
<reference evidence="14" key="1">
    <citation type="submission" date="2021-12" db="EMBL/GenBank/DDBJ databases">
        <authorList>
            <person name="Martin H S."/>
        </authorList>
    </citation>
    <scope>NUCLEOTIDE SEQUENCE</scope>
</reference>
<evidence type="ECO:0000256" key="2">
    <source>
        <dbReference type="ARBA" id="ARBA00004586"/>
    </source>
</evidence>
<evidence type="ECO:0000313" key="15">
    <source>
        <dbReference type="Proteomes" id="UP000838878"/>
    </source>
</evidence>
<dbReference type="EC" id="2.5.1.87" evidence="5"/>